<protein>
    <submittedName>
        <fullName evidence="1">Uncharacterized protein</fullName>
    </submittedName>
</protein>
<proteinExistence type="predicted"/>
<reference evidence="1" key="1">
    <citation type="submission" date="2019-11" db="EMBL/GenBank/DDBJ databases">
        <title>Microbial mats filling the niche in hypersaline microbial mats.</title>
        <authorList>
            <person name="Wong H.L."/>
            <person name="Macleod F.I."/>
            <person name="White R.A. III"/>
            <person name="Burns B.P."/>
        </authorList>
    </citation>
    <scope>NUCLEOTIDE SEQUENCE</scope>
    <source>
        <strain evidence="1">Bin_327</strain>
    </source>
</reference>
<accession>A0A9D5KAV1</accession>
<gene>
    <name evidence="1" type="ORF">GF359_09750</name>
</gene>
<dbReference type="Proteomes" id="UP000630660">
    <property type="component" value="Unassembled WGS sequence"/>
</dbReference>
<organism evidence="1 2">
    <name type="scientific">candidate division WOR-3 bacterium</name>
    <dbReference type="NCBI Taxonomy" id="2052148"/>
    <lineage>
        <taxon>Bacteria</taxon>
        <taxon>Bacteria division WOR-3</taxon>
    </lineage>
</organism>
<evidence type="ECO:0000313" key="2">
    <source>
        <dbReference type="Proteomes" id="UP000630660"/>
    </source>
</evidence>
<dbReference type="AlphaFoldDB" id="A0A9D5KAV1"/>
<name>A0A9D5KAV1_UNCW3</name>
<dbReference type="EMBL" id="WJKJ01000322">
    <property type="protein sequence ID" value="MBD3365483.1"/>
    <property type="molecule type" value="Genomic_DNA"/>
</dbReference>
<comment type="caution">
    <text evidence="1">The sequence shown here is derived from an EMBL/GenBank/DDBJ whole genome shotgun (WGS) entry which is preliminary data.</text>
</comment>
<evidence type="ECO:0000313" key="1">
    <source>
        <dbReference type="EMBL" id="MBD3365483.1"/>
    </source>
</evidence>
<sequence length="133" mass="14603">MQEKQTKEGILRIYAVLCLLITLPGCTPKGLKPPKESKITAYYTRSATVTVEGEMGTVPPWSEVVVEDMVGTEAARVIADRNGSFNINFCAGSWARENFENCTYQGDLSSGDSIKVYYVDMGMTGPPLILTIR</sequence>